<dbReference type="GO" id="GO:0009252">
    <property type="term" value="P:peptidoglycan biosynthetic process"/>
    <property type="evidence" value="ECO:0007669"/>
    <property type="project" value="TreeGrafter"/>
</dbReference>
<keyword evidence="9" id="KW-1185">Reference proteome</keyword>
<dbReference type="GO" id="GO:0005829">
    <property type="term" value="C:cytosol"/>
    <property type="evidence" value="ECO:0007669"/>
    <property type="project" value="TreeGrafter"/>
</dbReference>
<evidence type="ECO:0000313" key="9">
    <source>
        <dbReference type="Proteomes" id="UP000284841"/>
    </source>
</evidence>
<dbReference type="InterPro" id="IPR009006">
    <property type="entry name" value="Ala_racemase/Decarboxylase_C"/>
</dbReference>
<dbReference type="FunFam" id="3.20.20.10:FF:000002">
    <property type="entry name" value="Alanine racemase"/>
    <property type="match status" value="1"/>
</dbReference>
<dbReference type="EC" id="5.1.1.1" evidence="4"/>
<keyword evidence="2 4" id="KW-0663">Pyridoxal phosphate</keyword>
<dbReference type="STRING" id="1776384.GCA_900086585_00560"/>
<evidence type="ECO:0000256" key="2">
    <source>
        <dbReference type="ARBA" id="ARBA00022898"/>
    </source>
</evidence>
<dbReference type="OrthoDB" id="9813814at2"/>
<comment type="similarity">
    <text evidence="4">Belongs to the alanine racemase family.</text>
</comment>
<keyword evidence="3 4" id="KW-0413">Isomerase</keyword>
<dbReference type="EMBL" id="QRMS01000003">
    <property type="protein sequence ID" value="RHJ87109.1"/>
    <property type="molecule type" value="Genomic_DNA"/>
</dbReference>
<dbReference type="PANTHER" id="PTHR30511:SF0">
    <property type="entry name" value="ALANINE RACEMASE, CATABOLIC-RELATED"/>
    <property type="match status" value="1"/>
</dbReference>
<evidence type="ECO:0000256" key="5">
    <source>
        <dbReference type="PIRSR" id="PIRSR600821-50"/>
    </source>
</evidence>
<feature type="binding site" evidence="4 6">
    <location>
        <position position="313"/>
    </location>
    <ligand>
        <name>substrate</name>
    </ligand>
</feature>
<dbReference type="NCBIfam" id="TIGR00492">
    <property type="entry name" value="alr"/>
    <property type="match status" value="1"/>
</dbReference>
<accession>A0A415E0F3</accession>
<dbReference type="InterPro" id="IPR029066">
    <property type="entry name" value="PLP-binding_barrel"/>
</dbReference>
<dbReference type="GO" id="GO:0030170">
    <property type="term" value="F:pyridoxal phosphate binding"/>
    <property type="evidence" value="ECO:0007669"/>
    <property type="project" value="UniProtKB-UniRule"/>
</dbReference>
<dbReference type="PRINTS" id="PR00992">
    <property type="entry name" value="ALARACEMASE"/>
</dbReference>
<dbReference type="Pfam" id="PF00842">
    <property type="entry name" value="Ala_racemase_C"/>
    <property type="match status" value="1"/>
</dbReference>
<comment type="cofactor">
    <cofactor evidence="1 4 5">
        <name>pyridoxal 5'-phosphate</name>
        <dbReference type="ChEBI" id="CHEBI:597326"/>
    </cofactor>
</comment>
<dbReference type="InterPro" id="IPR001608">
    <property type="entry name" value="Ala_racemase_N"/>
</dbReference>
<dbReference type="PROSITE" id="PS00395">
    <property type="entry name" value="ALANINE_RACEMASE"/>
    <property type="match status" value="1"/>
</dbReference>
<comment type="catalytic activity">
    <reaction evidence="4">
        <text>L-alanine = D-alanine</text>
        <dbReference type="Rhea" id="RHEA:20249"/>
        <dbReference type="ChEBI" id="CHEBI:57416"/>
        <dbReference type="ChEBI" id="CHEBI:57972"/>
        <dbReference type="EC" id="5.1.1.1"/>
    </reaction>
</comment>
<feature type="binding site" evidence="4 6">
    <location>
        <position position="140"/>
    </location>
    <ligand>
        <name>substrate</name>
    </ligand>
</feature>
<dbReference type="InterPro" id="IPR000821">
    <property type="entry name" value="Ala_racemase"/>
</dbReference>
<dbReference type="SMART" id="SM01005">
    <property type="entry name" value="Ala_racemase_C"/>
    <property type="match status" value="1"/>
</dbReference>
<dbReference type="Proteomes" id="UP000284841">
    <property type="component" value="Unassembled WGS sequence"/>
</dbReference>
<dbReference type="HAMAP" id="MF_01201">
    <property type="entry name" value="Ala_racemase"/>
    <property type="match status" value="1"/>
</dbReference>
<evidence type="ECO:0000259" key="7">
    <source>
        <dbReference type="SMART" id="SM01005"/>
    </source>
</evidence>
<dbReference type="RefSeq" id="WP_118335618.1">
    <property type="nucleotide sequence ID" value="NZ_AP025567.1"/>
</dbReference>
<protein>
    <recommendedName>
        <fullName evidence="4">Alanine racemase</fullName>
        <ecNumber evidence="4">5.1.1.1</ecNumber>
    </recommendedName>
</protein>
<proteinExistence type="inferred from homology"/>
<dbReference type="GO" id="GO:0030632">
    <property type="term" value="P:D-alanine biosynthetic process"/>
    <property type="evidence" value="ECO:0007669"/>
    <property type="project" value="UniProtKB-UniRule"/>
</dbReference>
<evidence type="ECO:0000256" key="6">
    <source>
        <dbReference type="PIRSR" id="PIRSR600821-52"/>
    </source>
</evidence>
<evidence type="ECO:0000313" key="8">
    <source>
        <dbReference type="EMBL" id="RHJ87109.1"/>
    </source>
</evidence>
<dbReference type="Gene3D" id="3.20.20.10">
    <property type="entry name" value="Alanine racemase"/>
    <property type="match status" value="1"/>
</dbReference>
<feature type="active site" description="Proton acceptor; specific for D-alanine" evidence="4">
    <location>
        <position position="42"/>
    </location>
</feature>
<organism evidence="8 9">
    <name type="scientific">Emergencia timonensis</name>
    <dbReference type="NCBI Taxonomy" id="1776384"/>
    <lineage>
        <taxon>Bacteria</taxon>
        <taxon>Bacillati</taxon>
        <taxon>Bacillota</taxon>
        <taxon>Clostridia</taxon>
        <taxon>Peptostreptococcales</taxon>
        <taxon>Anaerovoracaceae</taxon>
        <taxon>Emergencia</taxon>
    </lineage>
</organism>
<dbReference type="InterPro" id="IPR011079">
    <property type="entry name" value="Ala_racemase_C"/>
</dbReference>
<feature type="active site" description="Proton acceptor; specific for L-alanine" evidence="4">
    <location>
        <position position="265"/>
    </location>
</feature>
<sequence length="377" mass="42000">MTEQREELRDTQVIVDLDKIEENMKLISRMAGTEISVMAVIKANGYGHGAVSIAPTLMKCGVKYLAVATLTEALELREIFPSYPLFILGYTPDRLLHHVVEKNITQTVFSLEQAQLLGSLAKGLNKPARVHIKVDTGFHRLGKEPSAAYADEICKICAVEHVEVEGIFSHLALVNEEENEKQYQTFCNFIEVLEHRGCEFKYKHIADSIATVDYPRYRMNMVRPGALIYGMRGFHIGFLPVQQALTFRTAIAQLHTVPKGEGVSYDYLWKASRDSIVATLPFGYADGYPRNLRDKGYVIVNGIKAPIVGVICMDQCMADVTDVPNVAVGMEAIIYGNGQDGSMTIEEAAKLAGTNKNDIIARIPARPPRKYISKNRF</sequence>
<reference evidence="8 9" key="1">
    <citation type="submission" date="2018-08" db="EMBL/GenBank/DDBJ databases">
        <title>A genome reference for cultivated species of the human gut microbiota.</title>
        <authorList>
            <person name="Zou Y."/>
            <person name="Xue W."/>
            <person name="Luo G."/>
        </authorList>
    </citation>
    <scope>NUCLEOTIDE SEQUENCE [LARGE SCALE GENOMIC DNA]</scope>
    <source>
        <strain evidence="8 9">AM07-24</strain>
    </source>
</reference>
<dbReference type="CDD" id="cd00430">
    <property type="entry name" value="PLPDE_III_AR"/>
    <property type="match status" value="1"/>
</dbReference>
<dbReference type="Pfam" id="PF01168">
    <property type="entry name" value="Ala_racemase_N"/>
    <property type="match status" value="1"/>
</dbReference>
<dbReference type="Gene3D" id="2.40.37.10">
    <property type="entry name" value="Lyase, Ornithine Decarboxylase, Chain A, domain 1"/>
    <property type="match status" value="1"/>
</dbReference>
<dbReference type="PANTHER" id="PTHR30511">
    <property type="entry name" value="ALANINE RACEMASE"/>
    <property type="match status" value="1"/>
</dbReference>
<dbReference type="InterPro" id="IPR020622">
    <property type="entry name" value="Ala_racemase_pyridoxalP-BS"/>
</dbReference>
<feature type="modified residue" description="N6-(pyridoxal phosphate)lysine" evidence="4 5">
    <location>
        <position position="42"/>
    </location>
</feature>
<dbReference type="SUPFAM" id="SSF50621">
    <property type="entry name" value="Alanine racemase C-terminal domain-like"/>
    <property type="match status" value="1"/>
</dbReference>
<dbReference type="UniPathway" id="UPA00042">
    <property type="reaction ID" value="UER00497"/>
</dbReference>
<feature type="domain" description="Alanine racemase C-terminal" evidence="7">
    <location>
        <begin position="244"/>
        <end position="372"/>
    </location>
</feature>
<dbReference type="SUPFAM" id="SSF51419">
    <property type="entry name" value="PLP-binding barrel"/>
    <property type="match status" value="1"/>
</dbReference>
<comment type="caution">
    <text evidence="8">The sequence shown here is derived from an EMBL/GenBank/DDBJ whole genome shotgun (WGS) entry which is preliminary data.</text>
</comment>
<evidence type="ECO:0000256" key="1">
    <source>
        <dbReference type="ARBA" id="ARBA00001933"/>
    </source>
</evidence>
<dbReference type="AlphaFoldDB" id="A0A415E0F3"/>
<gene>
    <name evidence="8" type="primary">alr</name>
    <name evidence="8" type="ORF">DW099_10400</name>
</gene>
<dbReference type="GO" id="GO:0008784">
    <property type="term" value="F:alanine racemase activity"/>
    <property type="evidence" value="ECO:0007669"/>
    <property type="project" value="UniProtKB-UniRule"/>
</dbReference>
<name>A0A415E0F3_9FIRM</name>
<comment type="function">
    <text evidence="4">Catalyzes the interconversion of L-alanine and D-alanine. May also act on other amino acids.</text>
</comment>
<evidence type="ECO:0000256" key="3">
    <source>
        <dbReference type="ARBA" id="ARBA00023235"/>
    </source>
</evidence>
<comment type="pathway">
    <text evidence="4">Amino-acid biosynthesis; D-alanine biosynthesis; D-alanine from L-alanine: step 1/1.</text>
</comment>
<evidence type="ECO:0000256" key="4">
    <source>
        <dbReference type="HAMAP-Rule" id="MF_01201"/>
    </source>
</evidence>